<gene>
    <name evidence="2" type="ORF">RIF29_00622</name>
</gene>
<dbReference type="Proteomes" id="UP001372338">
    <property type="component" value="Unassembled WGS sequence"/>
</dbReference>
<evidence type="ECO:0000256" key="1">
    <source>
        <dbReference type="SAM" id="MobiDB-lite"/>
    </source>
</evidence>
<feature type="compositionally biased region" description="Polar residues" evidence="1">
    <location>
        <begin position="79"/>
        <end position="91"/>
    </location>
</feature>
<evidence type="ECO:0000313" key="3">
    <source>
        <dbReference type="Proteomes" id="UP001372338"/>
    </source>
</evidence>
<reference evidence="2 3" key="1">
    <citation type="submission" date="2024-01" db="EMBL/GenBank/DDBJ databases">
        <title>The genomes of 5 underutilized Papilionoideae crops provide insights into root nodulation and disease resistanc.</title>
        <authorList>
            <person name="Yuan L."/>
        </authorList>
    </citation>
    <scope>NUCLEOTIDE SEQUENCE [LARGE SCALE GENOMIC DNA]</scope>
    <source>
        <strain evidence="2">ZHUSHIDOU_FW_LH</strain>
        <tissue evidence="2">Leaf</tissue>
    </source>
</reference>
<evidence type="ECO:0000313" key="2">
    <source>
        <dbReference type="EMBL" id="KAK7287350.1"/>
    </source>
</evidence>
<dbReference type="AlphaFoldDB" id="A0AAN9IVU3"/>
<feature type="compositionally biased region" description="Basic and acidic residues" evidence="1">
    <location>
        <begin position="13"/>
        <end position="24"/>
    </location>
</feature>
<comment type="caution">
    <text evidence="2">The sequence shown here is derived from an EMBL/GenBank/DDBJ whole genome shotgun (WGS) entry which is preliminary data.</text>
</comment>
<feature type="compositionally biased region" description="Basic and acidic residues" evidence="1">
    <location>
        <begin position="66"/>
        <end position="77"/>
    </location>
</feature>
<keyword evidence="3" id="KW-1185">Reference proteome</keyword>
<feature type="compositionally biased region" description="Low complexity" evidence="1">
    <location>
        <begin position="106"/>
        <end position="121"/>
    </location>
</feature>
<sequence length="121" mass="12929">MSPGGSPHGTKRPGKEIAHDDRPSRRTRKSTYQLRIGTQPPQPVPPPSPQPVPPPAPPPGRGTRRPGKEIAHDDRPATRTRQSTYQLRIATQPSQPVPPPAPQAVPAPASQAVPAHAPQQT</sequence>
<name>A0AAN9IVU3_CROPI</name>
<organism evidence="2 3">
    <name type="scientific">Crotalaria pallida</name>
    <name type="common">Smooth rattlebox</name>
    <name type="synonym">Crotalaria striata</name>
    <dbReference type="NCBI Taxonomy" id="3830"/>
    <lineage>
        <taxon>Eukaryota</taxon>
        <taxon>Viridiplantae</taxon>
        <taxon>Streptophyta</taxon>
        <taxon>Embryophyta</taxon>
        <taxon>Tracheophyta</taxon>
        <taxon>Spermatophyta</taxon>
        <taxon>Magnoliopsida</taxon>
        <taxon>eudicotyledons</taxon>
        <taxon>Gunneridae</taxon>
        <taxon>Pentapetalae</taxon>
        <taxon>rosids</taxon>
        <taxon>fabids</taxon>
        <taxon>Fabales</taxon>
        <taxon>Fabaceae</taxon>
        <taxon>Papilionoideae</taxon>
        <taxon>50 kb inversion clade</taxon>
        <taxon>genistoids sensu lato</taxon>
        <taxon>core genistoids</taxon>
        <taxon>Crotalarieae</taxon>
        <taxon>Crotalaria</taxon>
    </lineage>
</organism>
<feature type="region of interest" description="Disordered" evidence="1">
    <location>
        <begin position="1"/>
        <end position="121"/>
    </location>
</feature>
<accession>A0AAN9IVU3</accession>
<protein>
    <submittedName>
        <fullName evidence="2">Uncharacterized protein</fullName>
    </submittedName>
</protein>
<feature type="compositionally biased region" description="Pro residues" evidence="1">
    <location>
        <begin position="40"/>
        <end position="60"/>
    </location>
</feature>
<proteinExistence type="predicted"/>
<feature type="compositionally biased region" description="Pro residues" evidence="1">
    <location>
        <begin position="95"/>
        <end position="105"/>
    </location>
</feature>
<dbReference type="EMBL" id="JAYWIO010000001">
    <property type="protein sequence ID" value="KAK7287350.1"/>
    <property type="molecule type" value="Genomic_DNA"/>
</dbReference>